<dbReference type="EMBL" id="FODV01000011">
    <property type="protein sequence ID" value="SEP02749.1"/>
    <property type="molecule type" value="Genomic_DNA"/>
</dbReference>
<dbReference type="GO" id="GO:0000166">
    <property type="term" value="F:nucleotide binding"/>
    <property type="evidence" value="ECO:0007669"/>
    <property type="project" value="InterPro"/>
</dbReference>
<protein>
    <submittedName>
        <fullName evidence="2">Oxidoreductase family, NAD-binding Rossmann fold</fullName>
    </submittedName>
</protein>
<reference evidence="3" key="1">
    <citation type="submission" date="2016-10" db="EMBL/GenBank/DDBJ databases">
        <authorList>
            <person name="Varghese N."/>
            <person name="Submissions S."/>
        </authorList>
    </citation>
    <scope>NUCLEOTIDE SEQUENCE [LARGE SCALE GENOMIC DNA]</scope>
    <source>
        <strain evidence="3">CGMCC 1.10121</strain>
    </source>
</reference>
<dbReference type="SUPFAM" id="SSF51735">
    <property type="entry name" value="NAD(P)-binding Rossmann-fold domains"/>
    <property type="match status" value="1"/>
</dbReference>
<dbReference type="OrthoDB" id="190387at2157"/>
<organism evidence="2 3">
    <name type="scientific">Halogranum amylolyticum</name>
    <dbReference type="NCBI Taxonomy" id="660520"/>
    <lineage>
        <taxon>Archaea</taxon>
        <taxon>Methanobacteriati</taxon>
        <taxon>Methanobacteriota</taxon>
        <taxon>Stenosarchaea group</taxon>
        <taxon>Halobacteria</taxon>
        <taxon>Halobacteriales</taxon>
        <taxon>Haloferacaceae</taxon>
    </lineage>
</organism>
<dbReference type="InterPro" id="IPR000683">
    <property type="entry name" value="Gfo/Idh/MocA-like_OxRdtase_N"/>
</dbReference>
<feature type="domain" description="Gfo/Idh/MocA-like oxidoreductase N-terminal" evidence="1">
    <location>
        <begin position="5"/>
        <end position="116"/>
    </location>
</feature>
<dbReference type="InterPro" id="IPR036291">
    <property type="entry name" value="NAD(P)-bd_dom_sf"/>
</dbReference>
<evidence type="ECO:0000313" key="3">
    <source>
        <dbReference type="Proteomes" id="UP000199126"/>
    </source>
</evidence>
<dbReference type="Pfam" id="PF01408">
    <property type="entry name" value="GFO_IDH_MocA"/>
    <property type="match status" value="1"/>
</dbReference>
<sequence length="297" mass="32676">MYELGVVGLDTSHPAAFAEVLTNCTDATIGAVWDGGRIRDSDYVDEFCAEYDVRQMDDLDLMAESVDGAMILTVDWTRHVPLATKFLSVGVPTLIDKPLAGDVGSIQSLKAATKEAPLFGGSAVPFHPKLTTLPDDSTKRMVFAAGYNDFFYYRTHLSDTVRRLAGSPWITVERTADPGTTLRIIFENGVHSMIRCDGRADDGTFAVLDVTDDGTHAIEIKSGESNFANLYRPYLESFIEVIRGERDDTETLLDAASLGLAVEAALDTDEQVEPDDELLTNVRMDSESFVDSYEPYY</sequence>
<proteinExistence type="predicted"/>
<dbReference type="RefSeq" id="WP_089826200.1">
    <property type="nucleotide sequence ID" value="NZ_FODV01000011.1"/>
</dbReference>
<evidence type="ECO:0000259" key="1">
    <source>
        <dbReference type="Pfam" id="PF01408"/>
    </source>
</evidence>
<dbReference type="AlphaFoldDB" id="A0A1H8UHQ6"/>
<evidence type="ECO:0000313" key="2">
    <source>
        <dbReference type="EMBL" id="SEP02749.1"/>
    </source>
</evidence>
<keyword evidence="3" id="KW-1185">Reference proteome</keyword>
<dbReference type="Proteomes" id="UP000199126">
    <property type="component" value="Unassembled WGS sequence"/>
</dbReference>
<accession>A0A1H8UHQ6</accession>
<gene>
    <name evidence="2" type="ORF">SAMN04487948_11142</name>
</gene>
<name>A0A1H8UHQ6_9EURY</name>
<dbReference type="Gene3D" id="3.40.50.720">
    <property type="entry name" value="NAD(P)-binding Rossmann-like Domain"/>
    <property type="match status" value="1"/>
</dbReference>